<dbReference type="CDD" id="cd00085">
    <property type="entry name" value="HNHc"/>
    <property type="match status" value="1"/>
</dbReference>
<accession>A0A6J5LK77</accession>
<dbReference type="SMART" id="SM00507">
    <property type="entry name" value="HNHc"/>
    <property type="match status" value="1"/>
</dbReference>
<dbReference type="Pfam" id="PF14279">
    <property type="entry name" value="HNH_5"/>
    <property type="match status" value="1"/>
</dbReference>
<dbReference type="Gene3D" id="1.10.30.50">
    <property type="match status" value="1"/>
</dbReference>
<protein>
    <submittedName>
        <fullName evidence="2">HNHc domain containing protein</fullName>
    </submittedName>
</protein>
<feature type="domain" description="HNH nuclease" evidence="1">
    <location>
        <begin position="81"/>
        <end position="134"/>
    </location>
</feature>
<organism evidence="2">
    <name type="scientific">uncultured Caudovirales phage</name>
    <dbReference type="NCBI Taxonomy" id="2100421"/>
    <lineage>
        <taxon>Viruses</taxon>
        <taxon>Duplodnaviria</taxon>
        <taxon>Heunggongvirae</taxon>
        <taxon>Uroviricota</taxon>
        <taxon>Caudoviricetes</taxon>
        <taxon>Peduoviridae</taxon>
        <taxon>Maltschvirus</taxon>
        <taxon>Maltschvirus maltsch</taxon>
    </lineage>
</organism>
<evidence type="ECO:0000259" key="1">
    <source>
        <dbReference type="SMART" id="SM00507"/>
    </source>
</evidence>
<dbReference type="InterPro" id="IPR003615">
    <property type="entry name" value="HNH_nuc"/>
</dbReference>
<reference evidence="2" key="1">
    <citation type="submission" date="2020-04" db="EMBL/GenBank/DDBJ databases">
        <authorList>
            <person name="Chiriac C."/>
            <person name="Salcher M."/>
            <person name="Ghai R."/>
            <person name="Kavagutti S V."/>
        </authorList>
    </citation>
    <scope>NUCLEOTIDE SEQUENCE</scope>
</reference>
<name>A0A6J5LK77_9CAUD</name>
<dbReference type="EMBL" id="LR796270">
    <property type="protein sequence ID" value="CAB4133400.1"/>
    <property type="molecule type" value="Genomic_DNA"/>
</dbReference>
<gene>
    <name evidence="2" type="ORF">UFOVP250_162</name>
</gene>
<dbReference type="InterPro" id="IPR052892">
    <property type="entry name" value="NA-targeting_endonuclease"/>
</dbReference>
<dbReference type="InterPro" id="IPR029471">
    <property type="entry name" value="HNH_5"/>
</dbReference>
<proteinExistence type="predicted"/>
<dbReference type="PANTHER" id="PTHR33877">
    <property type="entry name" value="SLL1193 PROTEIN"/>
    <property type="match status" value="1"/>
</dbReference>
<evidence type="ECO:0000313" key="2">
    <source>
        <dbReference type="EMBL" id="CAB4133400.1"/>
    </source>
</evidence>
<dbReference type="PANTHER" id="PTHR33877:SF2">
    <property type="entry name" value="OS07G0170200 PROTEIN"/>
    <property type="match status" value="1"/>
</dbReference>
<sequence length="187" mass="21590">METRVLGLDIAGNPFKWLTPEEAVHYYASDKVVWDLGEDLHVFHGGFKRTTGDQSLIAIKSIIAVRGETKRKYDRQTINTHGNHLLFRRDHNLCAYCGDEFDPGQLTRDHVHPRSRGGSNDWVNSVTACKSCNMRKANRTPEEASMLLLYLPYKPCSWEHFILQNRNVIADQMEYLKSKLPKHSRYS</sequence>